<dbReference type="AlphaFoldDB" id="A0AAE0E856"/>
<proteinExistence type="predicted"/>
<dbReference type="EMBL" id="JANJYJ010000004">
    <property type="protein sequence ID" value="KAK3218586.1"/>
    <property type="molecule type" value="Genomic_DNA"/>
</dbReference>
<accession>A0AAE0E856</accession>
<dbReference type="Proteomes" id="UP001281410">
    <property type="component" value="Unassembled WGS sequence"/>
</dbReference>
<sequence length="98" mass="11342">MNASRLIQKPYYFHPKGQFEALISKAVYIRNELFDYLTERIASRPKMVKEFAEAVFGVETEQFVKKMIPVVLPKLVVSHQDNDHVVDILYELALICGL</sequence>
<evidence type="ECO:0000313" key="2">
    <source>
        <dbReference type="Proteomes" id="UP001281410"/>
    </source>
</evidence>
<organism evidence="1 2">
    <name type="scientific">Dipteronia sinensis</name>
    <dbReference type="NCBI Taxonomy" id="43782"/>
    <lineage>
        <taxon>Eukaryota</taxon>
        <taxon>Viridiplantae</taxon>
        <taxon>Streptophyta</taxon>
        <taxon>Embryophyta</taxon>
        <taxon>Tracheophyta</taxon>
        <taxon>Spermatophyta</taxon>
        <taxon>Magnoliopsida</taxon>
        <taxon>eudicotyledons</taxon>
        <taxon>Gunneridae</taxon>
        <taxon>Pentapetalae</taxon>
        <taxon>rosids</taxon>
        <taxon>malvids</taxon>
        <taxon>Sapindales</taxon>
        <taxon>Sapindaceae</taxon>
        <taxon>Hippocastanoideae</taxon>
        <taxon>Acereae</taxon>
        <taxon>Dipteronia</taxon>
    </lineage>
</organism>
<gene>
    <name evidence="1" type="ORF">Dsin_012556</name>
</gene>
<evidence type="ECO:0000313" key="1">
    <source>
        <dbReference type="EMBL" id="KAK3218586.1"/>
    </source>
</evidence>
<protein>
    <submittedName>
        <fullName evidence="1">Uncharacterized protein</fullName>
    </submittedName>
</protein>
<reference evidence="1" key="1">
    <citation type="journal article" date="2023" name="Plant J.">
        <title>Genome sequences and population genomics provide insights into the demographic history, inbreeding, and mutation load of two 'living fossil' tree species of Dipteronia.</title>
        <authorList>
            <person name="Feng Y."/>
            <person name="Comes H.P."/>
            <person name="Chen J."/>
            <person name="Zhu S."/>
            <person name="Lu R."/>
            <person name="Zhang X."/>
            <person name="Li P."/>
            <person name="Qiu J."/>
            <person name="Olsen K.M."/>
            <person name="Qiu Y."/>
        </authorList>
    </citation>
    <scope>NUCLEOTIDE SEQUENCE</scope>
    <source>
        <strain evidence="1">NBL</strain>
    </source>
</reference>
<comment type="caution">
    <text evidence="1">The sequence shown here is derived from an EMBL/GenBank/DDBJ whole genome shotgun (WGS) entry which is preliminary data.</text>
</comment>
<name>A0AAE0E856_9ROSI</name>
<keyword evidence="2" id="KW-1185">Reference proteome</keyword>